<dbReference type="GO" id="GO:0016765">
    <property type="term" value="F:transferase activity, transferring alkyl or aryl (other than methyl) groups"/>
    <property type="evidence" value="ECO:0007669"/>
    <property type="project" value="UniProtKB-ARBA"/>
</dbReference>
<dbReference type="EMBL" id="PFFQ01000012">
    <property type="protein sequence ID" value="PIW18534.1"/>
    <property type="molecule type" value="Genomic_DNA"/>
</dbReference>
<dbReference type="Proteomes" id="UP000231019">
    <property type="component" value="Unassembled WGS sequence"/>
</dbReference>
<evidence type="ECO:0000313" key="5">
    <source>
        <dbReference type="EMBL" id="PIW18534.1"/>
    </source>
</evidence>
<dbReference type="FunFam" id="3.40.50.1100:FF:000003">
    <property type="entry name" value="Cystathionine beta-synthase"/>
    <property type="match status" value="1"/>
</dbReference>
<evidence type="ECO:0000256" key="3">
    <source>
        <dbReference type="ARBA" id="ARBA00022898"/>
    </source>
</evidence>
<sequence length="322" mass="35390">MQYANNILELMGNTPLVRLNQVNKGVKPLMLVKVEYFNPGGSVKDRIGQYMLDAAEREGLLKPGGTIVEPTSGNTGMGLALVAALRGYKCIFTCPDKVSIDKINTLRALGAEVIPCPTAVEPEDPRSYYSVATRLASEIPGGYQPNQYQNQNNPLAHYETTGPEIWKQTEGKITHFVAGVGTGGTISGVGKYLNEQNPEIQIIGVDPQGSIYSEPENVHPYLIEGIGEDFYPGTCHLDRVHEFVTVYDRESYDMTRRLAQEEGLFVGISCGSAVVGALRYAEKHQLDENAVMVIILPDNGRGYISKAFNEDWLRKNGLIDSF</sequence>
<dbReference type="InterPro" id="IPR036052">
    <property type="entry name" value="TrpB-like_PALP_sf"/>
</dbReference>
<protein>
    <recommendedName>
        <fullName evidence="4">Tryptophan synthase beta chain-like PALP domain-containing protein</fullName>
    </recommendedName>
</protein>
<dbReference type="InterPro" id="IPR050214">
    <property type="entry name" value="Cys_Synth/Cystath_Beta-Synth"/>
</dbReference>
<evidence type="ECO:0000259" key="4">
    <source>
        <dbReference type="Pfam" id="PF00291"/>
    </source>
</evidence>
<dbReference type="Pfam" id="PF00291">
    <property type="entry name" value="PALP"/>
    <property type="match status" value="1"/>
</dbReference>
<dbReference type="GO" id="GO:0006535">
    <property type="term" value="P:cysteine biosynthetic process from serine"/>
    <property type="evidence" value="ECO:0007669"/>
    <property type="project" value="InterPro"/>
</dbReference>
<name>A0A2M7G9I9_9BACT</name>
<dbReference type="InterPro" id="IPR001216">
    <property type="entry name" value="P-phosphate_BS"/>
</dbReference>
<gene>
    <name evidence="5" type="ORF">COW36_04370</name>
</gene>
<keyword evidence="3" id="KW-0663">Pyridoxal phosphate</keyword>
<evidence type="ECO:0000256" key="1">
    <source>
        <dbReference type="ARBA" id="ARBA00001933"/>
    </source>
</evidence>
<dbReference type="CDD" id="cd01561">
    <property type="entry name" value="CBS_like"/>
    <property type="match status" value="1"/>
</dbReference>
<proteinExistence type="inferred from homology"/>
<feature type="domain" description="Tryptophan synthase beta chain-like PALP" evidence="4">
    <location>
        <begin position="9"/>
        <end position="298"/>
    </location>
</feature>
<evidence type="ECO:0000256" key="2">
    <source>
        <dbReference type="ARBA" id="ARBA00007103"/>
    </source>
</evidence>
<dbReference type="InterPro" id="IPR001926">
    <property type="entry name" value="TrpB-like_PALP"/>
</dbReference>
<comment type="similarity">
    <text evidence="2">Belongs to the cysteine synthase/cystathionine beta-synthase family.</text>
</comment>
<dbReference type="Gene3D" id="3.40.50.1100">
    <property type="match status" value="2"/>
</dbReference>
<dbReference type="AlphaFoldDB" id="A0A2M7G9I9"/>
<comment type="caution">
    <text evidence="5">The sequence shown here is derived from an EMBL/GenBank/DDBJ whole genome shotgun (WGS) entry which is preliminary data.</text>
</comment>
<reference evidence="5 6" key="1">
    <citation type="submission" date="2017-09" db="EMBL/GenBank/DDBJ databases">
        <title>Depth-based differentiation of microbial function through sediment-hosted aquifers and enrichment of novel symbionts in the deep terrestrial subsurface.</title>
        <authorList>
            <person name="Probst A.J."/>
            <person name="Ladd B."/>
            <person name="Jarett J.K."/>
            <person name="Geller-Mcgrath D.E."/>
            <person name="Sieber C.M."/>
            <person name="Emerson J.B."/>
            <person name="Anantharaman K."/>
            <person name="Thomas B.C."/>
            <person name="Malmstrom R."/>
            <person name="Stieglmeier M."/>
            <person name="Klingl A."/>
            <person name="Woyke T."/>
            <person name="Ryan C.M."/>
            <person name="Banfield J.F."/>
        </authorList>
    </citation>
    <scope>NUCLEOTIDE SEQUENCE [LARGE SCALE GENOMIC DNA]</scope>
    <source>
        <strain evidence="5">CG17_big_fil_post_rev_8_21_14_2_50_48_46</strain>
    </source>
</reference>
<evidence type="ECO:0000313" key="6">
    <source>
        <dbReference type="Proteomes" id="UP000231019"/>
    </source>
</evidence>
<dbReference type="PROSITE" id="PS00901">
    <property type="entry name" value="CYS_SYNTHASE"/>
    <property type="match status" value="1"/>
</dbReference>
<accession>A0A2M7G9I9</accession>
<dbReference type="PANTHER" id="PTHR10314">
    <property type="entry name" value="CYSTATHIONINE BETA-SYNTHASE"/>
    <property type="match status" value="1"/>
</dbReference>
<dbReference type="FunFam" id="3.40.50.1100:FF:000118">
    <property type="entry name" value="Related to CYS4-cystathionine beta-synthase"/>
    <property type="match status" value="1"/>
</dbReference>
<comment type="cofactor">
    <cofactor evidence="1">
        <name>pyridoxal 5'-phosphate</name>
        <dbReference type="ChEBI" id="CHEBI:597326"/>
    </cofactor>
</comment>
<dbReference type="SUPFAM" id="SSF53686">
    <property type="entry name" value="Tryptophan synthase beta subunit-like PLP-dependent enzymes"/>
    <property type="match status" value="1"/>
</dbReference>
<organism evidence="5 6">
    <name type="scientific">bacterium (Candidatus Blackallbacteria) CG17_big_fil_post_rev_8_21_14_2_50_48_46</name>
    <dbReference type="NCBI Taxonomy" id="2014261"/>
    <lineage>
        <taxon>Bacteria</taxon>
        <taxon>Candidatus Blackallbacteria</taxon>
    </lineage>
</organism>